<proteinExistence type="predicted"/>
<evidence type="ECO:0000313" key="3">
    <source>
        <dbReference type="EMBL" id="GIL89907.1"/>
    </source>
</evidence>
<accession>A0A8J4LXR6</accession>
<evidence type="ECO:0000313" key="6">
    <source>
        <dbReference type="Proteomes" id="UP000722791"/>
    </source>
</evidence>
<organism evidence="5 6">
    <name type="scientific">Volvox reticuliferus</name>
    <dbReference type="NCBI Taxonomy" id="1737510"/>
    <lineage>
        <taxon>Eukaryota</taxon>
        <taxon>Viridiplantae</taxon>
        <taxon>Chlorophyta</taxon>
        <taxon>core chlorophytes</taxon>
        <taxon>Chlorophyceae</taxon>
        <taxon>CS clade</taxon>
        <taxon>Chlamydomonadales</taxon>
        <taxon>Volvocaceae</taxon>
        <taxon>Volvox</taxon>
    </lineage>
</organism>
<evidence type="ECO:0000313" key="5">
    <source>
        <dbReference type="EMBL" id="GIM15143.1"/>
    </source>
</evidence>
<evidence type="ECO:0000313" key="2">
    <source>
        <dbReference type="EMBL" id="GIL70104.1"/>
    </source>
</evidence>
<reference evidence="5" key="1">
    <citation type="journal article" date="2021" name="Proc. Natl. Acad. Sci. U.S.A.">
        <title>Three genomes in the algal genus Volvox reveal the fate of a haploid sex-determining region after a transition to homothallism.</title>
        <authorList>
            <person name="Yamamoto K."/>
            <person name="Hamaji T."/>
            <person name="Kawai-Toyooka H."/>
            <person name="Matsuzaki R."/>
            <person name="Takahashi F."/>
            <person name="Nishimura Y."/>
            <person name="Kawachi M."/>
            <person name="Noguchi H."/>
            <person name="Minakuchi Y."/>
            <person name="Umen J.G."/>
            <person name="Toyoda A."/>
            <person name="Nozaki H."/>
        </authorList>
    </citation>
    <scope>NUCLEOTIDE SEQUENCE</scope>
    <source>
        <strain evidence="5">NIES-3785</strain>
        <strain evidence="2">NIES-3786</strain>
    </source>
</reference>
<evidence type="ECO:0000313" key="7">
    <source>
        <dbReference type="Proteomes" id="UP000747110"/>
    </source>
</evidence>
<dbReference type="EMBL" id="BNCP01000002">
    <property type="protein sequence ID" value="GIL70104.1"/>
    <property type="molecule type" value="Genomic_DNA"/>
</dbReference>
<dbReference type="EMBL" id="BNCQ01000062">
    <property type="protein sequence ID" value="GIM15143.1"/>
    <property type="molecule type" value="Genomic_DNA"/>
</dbReference>
<feature type="region of interest" description="Disordered" evidence="1">
    <location>
        <begin position="130"/>
        <end position="157"/>
    </location>
</feature>
<dbReference type="Proteomes" id="UP000747110">
    <property type="component" value="Unassembled WGS sequence"/>
</dbReference>
<dbReference type="EMBL" id="BNCQ01000005">
    <property type="protein sequence ID" value="GIL97826.1"/>
    <property type="molecule type" value="Genomic_DNA"/>
</dbReference>
<dbReference type="AlphaFoldDB" id="A0A8J4LXR6"/>
<comment type="caution">
    <text evidence="5">The sequence shown here is derived from an EMBL/GenBank/DDBJ whole genome shotgun (WGS) entry which is preliminary data.</text>
</comment>
<feature type="compositionally biased region" description="Basic residues" evidence="1">
    <location>
        <begin position="411"/>
        <end position="425"/>
    </location>
</feature>
<dbReference type="Proteomes" id="UP000722791">
    <property type="component" value="Unassembled WGS sequence"/>
</dbReference>
<protein>
    <submittedName>
        <fullName evidence="5">Uncharacterized protein</fullName>
    </submittedName>
</protein>
<evidence type="ECO:0000313" key="4">
    <source>
        <dbReference type="EMBL" id="GIL97826.1"/>
    </source>
</evidence>
<dbReference type="OrthoDB" id="549416at2759"/>
<gene>
    <name evidence="3" type="ORF">Vretifemale_17649</name>
    <name evidence="2" type="ORF">Vretifemale_943</name>
    <name evidence="5" type="ORF">Vretimale_17922</name>
    <name evidence="4" type="ORF">Vretimale_3375</name>
</gene>
<name>A0A8J4LXR6_9CHLO</name>
<keyword evidence="7" id="KW-1185">Reference proteome</keyword>
<sequence>MYHKEVSRSDASWVTLGKGPGAAIGSGYVKDDNPRASFTKAALTRCASIKRQFVCPGVRGDAYEHLYGCMPQGVLHASDITAGCAGDGCLESEHAALKEAAQQGFPAFYGAADSMTDDDDMAIGRGMLVGTTSDDGGEDAEEHGEPSGTLTKGKKRSVRRGQMTRLLAAILEFCRLVNAFIARQPRDRVNGRFWSTSEEFREALNMLTSADQDHLSDGDCVAVVEAERGRSMVRVGFVERLLAPQSRTRAKQALRRIRRLDINDPNGCLRLRMLTPAGKDENGRLQYLMPHALAHCANTLWETRSIVQLVYMKPGRDDPTGGHYIMHVDDEKALRGYCVAHRLVLDEKGVGRGRGASVDTAIVVGTVHDKGTGMALSAPKPAQPRQRKLEMRVDPAARHDVAAALGQQTKSGRKVHHTKKALGED</sequence>
<dbReference type="EMBL" id="BNCP01000053">
    <property type="protein sequence ID" value="GIL89907.1"/>
    <property type="molecule type" value="Genomic_DNA"/>
</dbReference>
<feature type="region of interest" description="Disordered" evidence="1">
    <location>
        <begin position="403"/>
        <end position="425"/>
    </location>
</feature>
<evidence type="ECO:0000256" key="1">
    <source>
        <dbReference type="SAM" id="MobiDB-lite"/>
    </source>
</evidence>